<dbReference type="RefSeq" id="WP_135763000.1">
    <property type="nucleotide sequence ID" value="NZ_RQHV01000023.1"/>
</dbReference>
<feature type="binding site" evidence="12">
    <location>
        <position position="320"/>
    </location>
    <ligand>
        <name>UDP-N-acetyl-alpha-D-glucosamine</name>
        <dbReference type="ChEBI" id="CHEBI:57705"/>
    </ligand>
</feature>
<dbReference type="GO" id="GO:0009252">
    <property type="term" value="P:peptidoglycan biosynthetic process"/>
    <property type="evidence" value="ECO:0007669"/>
    <property type="project" value="UniProtKB-UniRule"/>
</dbReference>
<evidence type="ECO:0000256" key="3">
    <source>
        <dbReference type="ARBA" id="ARBA00022490"/>
    </source>
</evidence>
<dbReference type="SUPFAM" id="SSF55205">
    <property type="entry name" value="EPT/RTPC-like"/>
    <property type="match status" value="1"/>
</dbReference>
<dbReference type="GO" id="GO:0008760">
    <property type="term" value="F:UDP-N-acetylglucosamine 1-carboxyvinyltransferase activity"/>
    <property type="evidence" value="ECO:0007669"/>
    <property type="project" value="UniProtKB-UniRule"/>
</dbReference>
<evidence type="ECO:0000256" key="1">
    <source>
        <dbReference type="ARBA" id="ARBA00004496"/>
    </source>
</evidence>
<dbReference type="Proteomes" id="UP000298264">
    <property type="component" value="Unassembled WGS sequence"/>
</dbReference>
<dbReference type="PANTHER" id="PTHR43783">
    <property type="entry name" value="UDP-N-ACETYLGLUCOSAMINE 1-CARBOXYVINYLTRANSFERASE"/>
    <property type="match status" value="1"/>
</dbReference>
<dbReference type="GO" id="GO:0008360">
    <property type="term" value="P:regulation of cell shape"/>
    <property type="evidence" value="ECO:0007669"/>
    <property type="project" value="UniProtKB-KW"/>
</dbReference>
<evidence type="ECO:0000256" key="5">
    <source>
        <dbReference type="ARBA" id="ARBA00022679"/>
    </source>
</evidence>
<dbReference type="Pfam" id="PF00275">
    <property type="entry name" value="EPSP_synthase"/>
    <property type="match status" value="1"/>
</dbReference>
<feature type="binding site" evidence="12">
    <location>
        <position position="96"/>
    </location>
    <ligand>
        <name>UDP-N-acetyl-alpha-D-glucosamine</name>
        <dbReference type="ChEBI" id="CHEBI:57705"/>
    </ligand>
</feature>
<feature type="binding site" evidence="12">
    <location>
        <begin position="24"/>
        <end position="25"/>
    </location>
    <ligand>
        <name>phosphoenolpyruvate</name>
        <dbReference type="ChEBI" id="CHEBI:58702"/>
    </ligand>
</feature>
<evidence type="ECO:0000256" key="2">
    <source>
        <dbReference type="ARBA" id="ARBA00004752"/>
    </source>
</evidence>
<dbReference type="NCBIfam" id="TIGR01072">
    <property type="entry name" value="murA"/>
    <property type="match status" value="1"/>
</dbReference>
<keyword evidence="8 12" id="KW-0131">Cell cycle</keyword>
<evidence type="ECO:0000313" key="14">
    <source>
        <dbReference type="EMBL" id="TGN13770.1"/>
    </source>
</evidence>
<keyword evidence="7 12" id="KW-0573">Peptidoglycan synthesis</keyword>
<comment type="caution">
    <text evidence="12">Lacks conserved residue(s) required for the propagation of feature annotation.</text>
</comment>
<dbReference type="InterPro" id="IPR013792">
    <property type="entry name" value="RNA3'P_cycl/enolpyr_Trfase_a/b"/>
</dbReference>
<evidence type="ECO:0000256" key="12">
    <source>
        <dbReference type="HAMAP-Rule" id="MF_00111"/>
    </source>
</evidence>
<evidence type="ECO:0000259" key="13">
    <source>
        <dbReference type="Pfam" id="PF00275"/>
    </source>
</evidence>
<keyword evidence="4 12" id="KW-0132">Cell division</keyword>
<keyword evidence="15" id="KW-1185">Reference proteome</keyword>
<protein>
    <recommendedName>
        <fullName evidence="12">UDP-N-acetylglucosamine 1-carboxyvinyltransferase</fullName>
        <ecNumber evidence="12">2.5.1.7</ecNumber>
    </recommendedName>
    <alternativeName>
        <fullName evidence="12">Enoylpyruvate transferase</fullName>
    </alternativeName>
    <alternativeName>
        <fullName evidence="12">UDP-N-acetylglucosamine enolpyruvyl transferase</fullName>
        <shortName evidence="12">EPT</shortName>
    </alternativeName>
</protein>
<dbReference type="HAMAP" id="MF_00111">
    <property type="entry name" value="MurA"/>
    <property type="match status" value="1"/>
</dbReference>
<dbReference type="InterPro" id="IPR036968">
    <property type="entry name" value="Enolpyruvate_Tfrase_sf"/>
</dbReference>
<accession>A0A4R9LRW6</accession>
<sequence>MSSSYFKIVGKNPLHGTIVPQGNKNEALPLLGALLLWEEDVILENLPQISDVLKLLEVLKQIGVEITQLDTRGSYRFHKKNKVKSDLPYELCSQLRGAVTLAGPILARTGRVFLPKPGGDKIGRRRMDTHLLALEALGAKIEVFPDGYEITAERLFGKDILLDETSVTATENAVMAAVFAEGTTIIRNAASEPHVQGLCRFLTQAGAKITGIGTNVLEIEGVTSLHSPGGCLTHRIGSDYLEIGSFISLAAVTGGEILIKDVNLEDLRMIRMVYSRLGIEVRSVEGGILVPSDQKLEIIPDYHGATPKIDDAPWPGFPADMTSVALVTATQCQGTVLIHEKLFESRLFFVDNIIAMGAQIILCDPHRAIVIGRSRLYGQRVASPDIRAGMAMIIAALCAEGISEIHNIVQIDRGFEGIDTRLRSLGAQIERIPG</sequence>
<evidence type="ECO:0000256" key="9">
    <source>
        <dbReference type="ARBA" id="ARBA00023316"/>
    </source>
</evidence>
<dbReference type="InterPro" id="IPR001986">
    <property type="entry name" value="Enolpyruvate_Tfrase_dom"/>
</dbReference>
<gene>
    <name evidence="12 14" type="primary">murA</name>
    <name evidence="14" type="ORF">EHS11_03340</name>
</gene>
<keyword evidence="9 12" id="KW-0961">Cell wall biogenesis/degradation</keyword>
<dbReference type="UniPathway" id="UPA00219"/>
<comment type="caution">
    <text evidence="14">The sequence shown here is derived from an EMBL/GenBank/DDBJ whole genome shotgun (WGS) entry which is preliminary data.</text>
</comment>
<dbReference type="GO" id="GO:0005737">
    <property type="term" value="C:cytoplasm"/>
    <property type="evidence" value="ECO:0007669"/>
    <property type="project" value="UniProtKB-SubCell"/>
</dbReference>
<dbReference type="EMBL" id="RQHV01000023">
    <property type="protein sequence ID" value="TGN13770.1"/>
    <property type="molecule type" value="Genomic_DNA"/>
</dbReference>
<feature type="binding site" evidence="12">
    <location>
        <position position="342"/>
    </location>
    <ligand>
        <name>UDP-N-acetyl-alpha-D-glucosamine</name>
        <dbReference type="ChEBI" id="CHEBI:57705"/>
    </ligand>
</feature>
<comment type="pathway">
    <text evidence="2 12">Cell wall biogenesis; peptidoglycan biosynthesis.</text>
</comment>
<evidence type="ECO:0000313" key="15">
    <source>
        <dbReference type="Proteomes" id="UP000298264"/>
    </source>
</evidence>
<keyword evidence="3 12" id="KW-0963">Cytoplasm</keyword>
<comment type="function">
    <text evidence="12">Cell wall formation. Adds enolpyruvyl to UDP-N-acetylglucosamine.</text>
</comment>
<reference evidence="14" key="1">
    <citation type="journal article" date="2019" name="PLoS Negl. Trop. Dis.">
        <title>Revisiting the worldwide diversity of Leptospira species in the environment.</title>
        <authorList>
            <person name="Vincent A.T."/>
            <person name="Schiettekatte O."/>
            <person name="Bourhy P."/>
            <person name="Veyrier F.J."/>
            <person name="Picardeau M."/>
        </authorList>
    </citation>
    <scope>NUCLEOTIDE SEQUENCE [LARGE SCALE GENOMIC DNA]</scope>
    <source>
        <strain evidence="14">201400974</strain>
    </source>
</reference>
<comment type="similarity">
    <text evidence="10 12">Belongs to the EPSP synthase family. MurA subfamily.</text>
</comment>
<evidence type="ECO:0000256" key="8">
    <source>
        <dbReference type="ARBA" id="ARBA00023306"/>
    </source>
</evidence>
<dbReference type="GO" id="GO:0051301">
    <property type="term" value="P:cell division"/>
    <property type="evidence" value="ECO:0007669"/>
    <property type="project" value="UniProtKB-KW"/>
</dbReference>
<organism evidence="14 15">
    <name type="scientific">Leptospira ilyithenensis</name>
    <dbReference type="NCBI Taxonomy" id="2484901"/>
    <lineage>
        <taxon>Bacteria</taxon>
        <taxon>Pseudomonadati</taxon>
        <taxon>Spirochaetota</taxon>
        <taxon>Spirochaetia</taxon>
        <taxon>Leptospirales</taxon>
        <taxon>Leptospiraceae</taxon>
        <taxon>Leptospira</taxon>
    </lineage>
</organism>
<evidence type="ECO:0000256" key="10">
    <source>
        <dbReference type="ARBA" id="ARBA00038367"/>
    </source>
</evidence>
<dbReference type="InterPro" id="IPR050068">
    <property type="entry name" value="MurA_subfamily"/>
</dbReference>
<keyword evidence="5 12" id="KW-0808">Transferase</keyword>
<keyword evidence="6 12" id="KW-0133">Cell shape</keyword>
<comment type="subcellular location">
    <subcellularLocation>
        <location evidence="1 12">Cytoplasm</location>
    </subcellularLocation>
</comment>
<dbReference type="PANTHER" id="PTHR43783:SF1">
    <property type="entry name" value="UDP-N-ACETYLGLUCOSAMINE 1-CARBOXYVINYLTRANSFERASE"/>
    <property type="match status" value="1"/>
</dbReference>
<feature type="active site" description="Proton donor" evidence="12">
    <location>
        <position position="120"/>
    </location>
</feature>
<evidence type="ECO:0000256" key="4">
    <source>
        <dbReference type="ARBA" id="ARBA00022618"/>
    </source>
</evidence>
<comment type="catalytic activity">
    <reaction evidence="11 12">
        <text>phosphoenolpyruvate + UDP-N-acetyl-alpha-D-glucosamine = UDP-N-acetyl-3-O-(1-carboxyvinyl)-alpha-D-glucosamine + phosphate</text>
        <dbReference type="Rhea" id="RHEA:18681"/>
        <dbReference type="ChEBI" id="CHEBI:43474"/>
        <dbReference type="ChEBI" id="CHEBI:57705"/>
        <dbReference type="ChEBI" id="CHEBI:58702"/>
        <dbReference type="ChEBI" id="CHEBI:68483"/>
        <dbReference type="EC" id="2.5.1.7"/>
    </reaction>
</comment>
<dbReference type="OrthoDB" id="9803760at2"/>
<evidence type="ECO:0000256" key="7">
    <source>
        <dbReference type="ARBA" id="ARBA00022984"/>
    </source>
</evidence>
<name>A0A4R9LRW6_9LEPT</name>
<feature type="domain" description="Enolpyruvate transferase" evidence="13">
    <location>
        <begin position="10"/>
        <end position="419"/>
    </location>
</feature>
<dbReference type="InterPro" id="IPR005750">
    <property type="entry name" value="UDP_GlcNAc_COvinyl_MurA"/>
</dbReference>
<dbReference type="Gene3D" id="3.65.10.10">
    <property type="entry name" value="Enolpyruvate transferase domain"/>
    <property type="match status" value="2"/>
</dbReference>
<dbReference type="CDD" id="cd01555">
    <property type="entry name" value="UdpNAET"/>
    <property type="match status" value="1"/>
</dbReference>
<dbReference type="EC" id="2.5.1.7" evidence="12"/>
<evidence type="ECO:0000256" key="11">
    <source>
        <dbReference type="ARBA" id="ARBA00047527"/>
    </source>
</evidence>
<dbReference type="AlphaFoldDB" id="A0A4R9LRW6"/>
<dbReference type="NCBIfam" id="NF006873">
    <property type="entry name" value="PRK09369.1"/>
    <property type="match status" value="1"/>
</dbReference>
<evidence type="ECO:0000256" key="6">
    <source>
        <dbReference type="ARBA" id="ARBA00022960"/>
    </source>
</evidence>
<dbReference type="GO" id="GO:0071555">
    <property type="term" value="P:cell wall organization"/>
    <property type="evidence" value="ECO:0007669"/>
    <property type="project" value="UniProtKB-KW"/>
</dbReference>
<proteinExistence type="inferred from homology"/>
<dbReference type="GO" id="GO:0019277">
    <property type="term" value="P:UDP-N-acetylgalactosamine biosynthetic process"/>
    <property type="evidence" value="ECO:0007669"/>
    <property type="project" value="InterPro"/>
</dbReference>